<sequence>MHVKALGDVYYAQSKYTQAEEYRDDRSFYAHLPDDRGEASRLKALGDVYSAQFKVERARWEHKETPAVHNPNTP</sequence>
<dbReference type="OrthoDB" id="286233at2759"/>
<accession>A0A0C3QHK0</accession>
<gene>
    <name evidence="1" type="ORF">M407DRAFT_19695</name>
</gene>
<dbReference type="AlphaFoldDB" id="A0A0C3QHK0"/>
<reference evidence="1 2" key="1">
    <citation type="submission" date="2014-04" db="EMBL/GenBank/DDBJ databases">
        <authorList>
            <consortium name="DOE Joint Genome Institute"/>
            <person name="Kuo A."/>
            <person name="Girlanda M."/>
            <person name="Perotto S."/>
            <person name="Kohler A."/>
            <person name="Nagy L.G."/>
            <person name="Floudas D."/>
            <person name="Copeland A."/>
            <person name="Barry K.W."/>
            <person name="Cichocki N."/>
            <person name="Veneault-Fourrey C."/>
            <person name="LaButti K."/>
            <person name="Lindquist E.A."/>
            <person name="Lipzen A."/>
            <person name="Lundell T."/>
            <person name="Morin E."/>
            <person name="Murat C."/>
            <person name="Sun H."/>
            <person name="Tunlid A."/>
            <person name="Henrissat B."/>
            <person name="Grigoriev I.V."/>
            <person name="Hibbett D.S."/>
            <person name="Martin F."/>
            <person name="Nordberg H.P."/>
            <person name="Cantor M.N."/>
            <person name="Hua S.X."/>
        </authorList>
    </citation>
    <scope>NUCLEOTIDE SEQUENCE [LARGE SCALE GENOMIC DNA]</scope>
    <source>
        <strain evidence="1 2">MUT 4182</strain>
    </source>
</reference>
<dbReference type="EMBL" id="KN822964">
    <property type="protein sequence ID" value="KIO31320.1"/>
    <property type="molecule type" value="Genomic_DNA"/>
</dbReference>
<reference evidence="2" key="2">
    <citation type="submission" date="2015-01" db="EMBL/GenBank/DDBJ databases">
        <title>Evolutionary Origins and Diversification of the Mycorrhizal Mutualists.</title>
        <authorList>
            <consortium name="DOE Joint Genome Institute"/>
            <consortium name="Mycorrhizal Genomics Consortium"/>
            <person name="Kohler A."/>
            <person name="Kuo A."/>
            <person name="Nagy L.G."/>
            <person name="Floudas D."/>
            <person name="Copeland A."/>
            <person name="Barry K.W."/>
            <person name="Cichocki N."/>
            <person name="Veneault-Fourrey C."/>
            <person name="LaButti K."/>
            <person name="Lindquist E.A."/>
            <person name="Lipzen A."/>
            <person name="Lundell T."/>
            <person name="Morin E."/>
            <person name="Murat C."/>
            <person name="Riley R."/>
            <person name="Ohm R."/>
            <person name="Sun H."/>
            <person name="Tunlid A."/>
            <person name="Henrissat B."/>
            <person name="Grigoriev I.V."/>
            <person name="Hibbett D.S."/>
            <person name="Martin F."/>
        </authorList>
    </citation>
    <scope>NUCLEOTIDE SEQUENCE [LARGE SCALE GENOMIC DNA]</scope>
    <source>
        <strain evidence="2">MUT 4182</strain>
    </source>
</reference>
<name>A0A0C3QHK0_9AGAM</name>
<organism evidence="1 2">
    <name type="scientific">Tulasnella calospora MUT 4182</name>
    <dbReference type="NCBI Taxonomy" id="1051891"/>
    <lineage>
        <taxon>Eukaryota</taxon>
        <taxon>Fungi</taxon>
        <taxon>Dikarya</taxon>
        <taxon>Basidiomycota</taxon>
        <taxon>Agaricomycotina</taxon>
        <taxon>Agaricomycetes</taxon>
        <taxon>Cantharellales</taxon>
        <taxon>Tulasnellaceae</taxon>
        <taxon>Tulasnella</taxon>
    </lineage>
</organism>
<evidence type="ECO:0000313" key="2">
    <source>
        <dbReference type="Proteomes" id="UP000054248"/>
    </source>
</evidence>
<dbReference type="InterPro" id="IPR011990">
    <property type="entry name" value="TPR-like_helical_dom_sf"/>
</dbReference>
<dbReference type="Gene3D" id="1.25.40.10">
    <property type="entry name" value="Tetratricopeptide repeat domain"/>
    <property type="match status" value="1"/>
</dbReference>
<proteinExistence type="predicted"/>
<dbReference type="HOGENOM" id="CLU_2689614_0_0_1"/>
<evidence type="ECO:0000313" key="1">
    <source>
        <dbReference type="EMBL" id="KIO31320.1"/>
    </source>
</evidence>
<dbReference type="Proteomes" id="UP000054248">
    <property type="component" value="Unassembled WGS sequence"/>
</dbReference>
<keyword evidence="2" id="KW-1185">Reference proteome</keyword>
<protein>
    <submittedName>
        <fullName evidence="1">Uncharacterized protein</fullName>
    </submittedName>
</protein>